<gene>
    <name evidence="1" type="ORF">DICVIV_10376</name>
</gene>
<organism evidence="1 2">
    <name type="scientific">Dictyocaulus viviparus</name>
    <name type="common">Bovine lungworm</name>
    <dbReference type="NCBI Taxonomy" id="29172"/>
    <lineage>
        <taxon>Eukaryota</taxon>
        <taxon>Metazoa</taxon>
        <taxon>Ecdysozoa</taxon>
        <taxon>Nematoda</taxon>
        <taxon>Chromadorea</taxon>
        <taxon>Rhabditida</taxon>
        <taxon>Rhabditina</taxon>
        <taxon>Rhabditomorpha</taxon>
        <taxon>Strongyloidea</taxon>
        <taxon>Metastrongylidae</taxon>
        <taxon>Dictyocaulus</taxon>
    </lineage>
</organism>
<reference evidence="1 2" key="1">
    <citation type="submission" date="2013-11" db="EMBL/GenBank/DDBJ databases">
        <title>Draft genome of the bovine lungworm Dictyocaulus viviparus.</title>
        <authorList>
            <person name="Mitreva M."/>
        </authorList>
    </citation>
    <scope>NUCLEOTIDE SEQUENCE [LARGE SCALE GENOMIC DNA]</scope>
    <source>
        <strain evidence="1 2">HannoverDv2000</strain>
    </source>
</reference>
<dbReference type="EMBL" id="KN716543">
    <property type="protein sequence ID" value="KJH43599.1"/>
    <property type="molecule type" value="Genomic_DNA"/>
</dbReference>
<dbReference type="Proteomes" id="UP000053766">
    <property type="component" value="Unassembled WGS sequence"/>
</dbReference>
<dbReference type="STRING" id="29172.A0A0D8XIK6"/>
<evidence type="ECO:0000313" key="1">
    <source>
        <dbReference type="EMBL" id="KJH43599.1"/>
    </source>
</evidence>
<dbReference type="OrthoDB" id="10670257at2759"/>
<protein>
    <submittedName>
        <fullName evidence="1">Uncharacterized protein</fullName>
    </submittedName>
</protein>
<sequence length="111" mass="12787">MVCNSSNFCEQKSFEQRKDKVHAHLYVISPRKLKRGDIPNEAFHALREMVSNELSSIASPNLVSAVGNDAQSNEHMSENGTVSNKVCLVEWYIDYLKYFKNLAYFHNEKFV</sequence>
<evidence type="ECO:0000313" key="2">
    <source>
        <dbReference type="Proteomes" id="UP000053766"/>
    </source>
</evidence>
<name>A0A0D8XIK6_DICVI</name>
<reference evidence="2" key="2">
    <citation type="journal article" date="2016" name="Sci. Rep.">
        <title>Dictyocaulus viviparus genome, variome and transcriptome elucidate lungworm biology and support future intervention.</title>
        <authorList>
            <person name="McNulty S.N."/>
            <person name="Strube C."/>
            <person name="Rosa B.A."/>
            <person name="Martin J.C."/>
            <person name="Tyagi R."/>
            <person name="Choi Y.J."/>
            <person name="Wang Q."/>
            <person name="Hallsworth Pepin K."/>
            <person name="Zhang X."/>
            <person name="Ozersky P."/>
            <person name="Wilson R.K."/>
            <person name="Sternberg P.W."/>
            <person name="Gasser R.B."/>
            <person name="Mitreva M."/>
        </authorList>
    </citation>
    <scope>NUCLEOTIDE SEQUENCE [LARGE SCALE GENOMIC DNA]</scope>
    <source>
        <strain evidence="2">HannoverDv2000</strain>
    </source>
</reference>
<keyword evidence="2" id="KW-1185">Reference proteome</keyword>
<accession>A0A0D8XIK6</accession>
<dbReference type="AlphaFoldDB" id="A0A0D8XIK6"/>
<proteinExistence type="predicted"/>